<dbReference type="Proteomes" id="UP001470230">
    <property type="component" value="Unassembled WGS sequence"/>
</dbReference>
<evidence type="ECO:0008006" key="3">
    <source>
        <dbReference type="Google" id="ProtNLM"/>
    </source>
</evidence>
<comment type="caution">
    <text evidence="1">The sequence shown here is derived from an EMBL/GenBank/DDBJ whole genome shotgun (WGS) entry which is preliminary data.</text>
</comment>
<evidence type="ECO:0000313" key="2">
    <source>
        <dbReference type="Proteomes" id="UP001470230"/>
    </source>
</evidence>
<dbReference type="InterPro" id="IPR036770">
    <property type="entry name" value="Ankyrin_rpt-contain_sf"/>
</dbReference>
<evidence type="ECO:0000313" key="1">
    <source>
        <dbReference type="EMBL" id="KAK8880774.1"/>
    </source>
</evidence>
<proteinExistence type="predicted"/>
<keyword evidence="2" id="KW-1185">Reference proteome</keyword>
<dbReference type="EMBL" id="JAPFFF010000010">
    <property type="protein sequence ID" value="KAK8880774.1"/>
    <property type="molecule type" value="Genomic_DNA"/>
</dbReference>
<dbReference type="PANTHER" id="PTHR24159:SF5">
    <property type="entry name" value="ANK_REP_REGION DOMAIN-CONTAINING PROTEIN"/>
    <property type="match status" value="1"/>
</dbReference>
<sequence length="307" mass="36874">MFNFFLENKRMLLILVENNIVTFDRNIALFLLKNKNNEFYFYPEVRPFIESDIRDEAGNEEESHEIYKKFKTLKKRRLIGENESYICNLIRNDSVEEFISYTTRTGLSLSSKIKQSPFETNALLMKKEATLIEYAAFFGSIQIFRFLRMNDVELRSSLWKYAIHSNNAEMIHLVEEYEVEKNEDKCYVESIKCHHNDIANYFYENYIQKYEDTNENQKKSFFQSLFNLFRTNSSENKTYKFIEEKIIYGNFTLLNDDDIIDDKFLYSICKYNYFDLAEYFITNQSINVNIKYILLIFYSSNSIINSF</sequence>
<dbReference type="SUPFAM" id="SSF48403">
    <property type="entry name" value="Ankyrin repeat"/>
    <property type="match status" value="1"/>
</dbReference>
<name>A0ABR2JPI5_9EUKA</name>
<dbReference type="PANTHER" id="PTHR24159">
    <property type="match status" value="1"/>
</dbReference>
<reference evidence="1 2" key="1">
    <citation type="submission" date="2024-04" db="EMBL/GenBank/DDBJ databases">
        <title>Tritrichomonas musculus Genome.</title>
        <authorList>
            <person name="Alves-Ferreira E."/>
            <person name="Grigg M."/>
            <person name="Lorenzi H."/>
            <person name="Galac M."/>
        </authorList>
    </citation>
    <scope>NUCLEOTIDE SEQUENCE [LARGE SCALE GENOMIC DNA]</scope>
    <source>
        <strain evidence="1 2">EAF2021</strain>
    </source>
</reference>
<protein>
    <recommendedName>
        <fullName evidence="3">DUF3447 domain-containing protein</fullName>
    </recommendedName>
</protein>
<gene>
    <name evidence="1" type="ORF">M9Y10_003462</name>
</gene>
<organism evidence="1 2">
    <name type="scientific">Tritrichomonas musculus</name>
    <dbReference type="NCBI Taxonomy" id="1915356"/>
    <lineage>
        <taxon>Eukaryota</taxon>
        <taxon>Metamonada</taxon>
        <taxon>Parabasalia</taxon>
        <taxon>Tritrichomonadida</taxon>
        <taxon>Tritrichomonadidae</taxon>
        <taxon>Tritrichomonas</taxon>
    </lineage>
</organism>
<accession>A0ABR2JPI5</accession>